<dbReference type="SUPFAM" id="SSF52540">
    <property type="entry name" value="P-loop containing nucleoside triphosphate hydrolases"/>
    <property type="match status" value="1"/>
</dbReference>
<dbReference type="PANTHER" id="PTHR30195:SF16">
    <property type="entry name" value="TYPE I RESTRICTION ENZYME ENDONUCLEASE SUBUNIT"/>
    <property type="match status" value="1"/>
</dbReference>
<dbReference type="InterPro" id="IPR040980">
    <property type="entry name" value="SWI2_SNF2"/>
</dbReference>
<dbReference type="EMBL" id="BBIY01000048">
    <property type="protein sequence ID" value="GAK74116.1"/>
    <property type="molecule type" value="Genomic_DNA"/>
</dbReference>
<dbReference type="Gene3D" id="3.40.50.300">
    <property type="entry name" value="P-loop containing nucleotide triphosphate hydrolases"/>
    <property type="match status" value="2"/>
</dbReference>
<gene>
    <name evidence="4" type="primary">hsdR</name>
    <name evidence="4" type="ORF">OYV_06040</name>
</gene>
<keyword evidence="5" id="KW-1185">Reference proteome</keyword>
<dbReference type="InterPro" id="IPR027417">
    <property type="entry name" value="P-loop_NTPase"/>
</dbReference>
<comment type="caution">
    <text evidence="4">The sequence shown here is derived from an EMBL/GenBank/DDBJ whole genome shotgun (WGS) entry which is preliminary data.</text>
</comment>
<dbReference type="Proteomes" id="UP000028900">
    <property type="component" value="Unassembled WGS sequence"/>
</dbReference>
<dbReference type="Pfam" id="PF18766">
    <property type="entry name" value="SWI2_SNF2"/>
    <property type="match status" value="1"/>
</dbReference>
<dbReference type="PANTHER" id="PTHR30195">
    <property type="entry name" value="TYPE I SITE-SPECIFIC DEOXYRIBONUCLEASE PROTEIN SUBUNIT M AND R"/>
    <property type="match status" value="1"/>
</dbReference>
<evidence type="ECO:0000313" key="4">
    <source>
        <dbReference type="EMBL" id="GAK74116.1"/>
    </source>
</evidence>
<dbReference type="InterPro" id="IPR051268">
    <property type="entry name" value="Type-I_R_enzyme_R_subunit"/>
</dbReference>
<dbReference type="InterPro" id="IPR055180">
    <property type="entry name" value="HsdR_RecA-like_helicase_dom_2"/>
</dbReference>
<name>A0ABQ0J3F1_9MOLU</name>
<reference evidence="5" key="1">
    <citation type="journal article" date="2014" name="Genome Announc.">
        <title>Draft Genome Sequence of ''Candidatus Phytoplasma asteris'' Strain OY-V, an Unculturable Plant-Pathogenic Bacterium.</title>
        <authorList>
            <person name="Kakizawa S."/>
            <person name="Makino A."/>
            <person name="Ishii Y."/>
            <person name="Tamaki H."/>
            <person name="Kamagata Y."/>
        </authorList>
    </citation>
    <scope>NUCLEOTIDE SEQUENCE [LARGE SCALE GENOMIC DNA]</scope>
    <source>
        <strain evidence="5">OY-V</strain>
    </source>
</reference>
<evidence type="ECO:0000259" key="2">
    <source>
        <dbReference type="Pfam" id="PF18766"/>
    </source>
</evidence>
<evidence type="ECO:0000313" key="5">
    <source>
        <dbReference type="Proteomes" id="UP000028900"/>
    </source>
</evidence>
<organism evidence="4 5">
    <name type="scientific">'Chrysanthemum coronarium' phytoplasma</name>
    <dbReference type="NCBI Taxonomy" id="1520703"/>
    <lineage>
        <taxon>Bacteria</taxon>
        <taxon>Bacillati</taxon>
        <taxon>Mycoplasmatota</taxon>
        <taxon>Mollicutes</taxon>
        <taxon>Acholeplasmatales</taxon>
        <taxon>Acholeplasmataceae</taxon>
        <taxon>Candidatus Phytoplasma</taxon>
        <taxon>16SrI (Aster yellows group)</taxon>
    </lineage>
</organism>
<keyword evidence="4" id="KW-0347">Helicase</keyword>
<keyword evidence="4" id="KW-0067">ATP-binding</keyword>
<proteinExistence type="predicted"/>
<dbReference type="Pfam" id="PF22679">
    <property type="entry name" value="T1R_D3-like"/>
    <property type="match status" value="1"/>
</dbReference>
<protein>
    <submittedName>
        <fullName evidence="4">Restriction enzymes type I helicase subunit</fullName>
    </submittedName>
</protein>
<dbReference type="GO" id="GO:0004386">
    <property type="term" value="F:helicase activity"/>
    <property type="evidence" value="ECO:0007669"/>
    <property type="project" value="UniProtKB-KW"/>
</dbReference>
<reference evidence="4 5" key="2">
    <citation type="journal article" date="2014" name="Genome Announc.">
        <title>Draft Genome Sequence of 'Candidatus Phytoplasma asteris' Strain OY-V, an Unculturable Plant-Pathogenic Bacterium.</title>
        <authorList>
            <person name="Kakizawa S."/>
            <person name="Makino A."/>
            <person name="Ishii Y."/>
            <person name="Tamaki H."/>
            <person name="Kamagata Y."/>
        </authorList>
    </citation>
    <scope>NUCLEOTIDE SEQUENCE [LARGE SCALE GENOMIC DNA]</scope>
    <source>
        <strain evidence="4 5">OY-V</strain>
    </source>
</reference>
<accession>A0ABQ0J3F1</accession>
<keyword evidence="1" id="KW-0680">Restriction system</keyword>
<evidence type="ECO:0000256" key="1">
    <source>
        <dbReference type="ARBA" id="ARBA00022747"/>
    </source>
</evidence>
<sequence>MQNKNNASGKIIVTTLKKIHSLINKYKNEKMFFIIDECHRSQQGEMHENMIKYFYGSYLFRFTGTPIFEKNKLSKNAKTTKELFNKCIHEYRFSNALKDKFVIDYNVEYYRKTKKNLTCKEEVVKKILNSYHDLTQNKKYNALFAVSDIDDLIEYYNIFKNKENEHDLKIAAICSEHFNSENEKNDDKREAFKSIKSDFYKNFSKKTKNQFVDDETPFVNEKRYHEQILEKMKTDNKNQKNRFTFGSQHVFNWF</sequence>
<keyword evidence="4" id="KW-0378">Hydrolase</keyword>
<feature type="domain" description="Restriction endonuclease type I HsdR second RecA-like helicase" evidence="3">
    <location>
        <begin position="138"/>
        <end position="237"/>
    </location>
</feature>
<keyword evidence="4" id="KW-0547">Nucleotide-binding</keyword>
<evidence type="ECO:0000259" key="3">
    <source>
        <dbReference type="Pfam" id="PF22679"/>
    </source>
</evidence>
<feature type="domain" description="SWI2/SNF2 ATPase" evidence="2">
    <location>
        <begin position="6"/>
        <end position="137"/>
    </location>
</feature>